<comment type="caution">
    <text evidence="2">The sequence shown here is derived from an EMBL/GenBank/DDBJ whole genome shotgun (WGS) entry which is preliminary data.</text>
</comment>
<evidence type="ECO:0000313" key="2">
    <source>
        <dbReference type="EMBL" id="TWU22279.1"/>
    </source>
</evidence>
<evidence type="ECO:0000313" key="3">
    <source>
        <dbReference type="Proteomes" id="UP000316304"/>
    </source>
</evidence>
<name>A0A5C6CHR5_9BACT</name>
<feature type="compositionally biased region" description="Basic and acidic residues" evidence="1">
    <location>
        <begin position="1"/>
        <end position="14"/>
    </location>
</feature>
<accession>A0A5C6CHR5</accession>
<dbReference type="EMBL" id="SJPT01000005">
    <property type="protein sequence ID" value="TWU22279.1"/>
    <property type="molecule type" value="Genomic_DNA"/>
</dbReference>
<feature type="region of interest" description="Disordered" evidence="1">
    <location>
        <begin position="1"/>
        <end position="27"/>
    </location>
</feature>
<gene>
    <name evidence="2" type="ORF">Pla52o_33350</name>
</gene>
<dbReference type="Proteomes" id="UP000316304">
    <property type="component" value="Unassembled WGS sequence"/>
</dbReference>
<protein>
    <submittedName>
        <fullName evidence="2">Uncharacterized protein</fullName>
    </submittedName>
</protein>
<keyword evidence="3" id="KW-1185">Reference proteome</keyword>
<proteinExistence type="predicted"/>
<dbReference type="AlphaFoldDB" id="A0A5C6CHR5"/>
<evidence type="ECO:0000256" key="1">
    <source>
        <dbReference type="SAM" id="MobiDB-lite"/>
    </source>
</evidence>
<organism evidence="2 3">
    <name type="scientific">Novipirellula galeiformis</name>
    <dbReference type="NCBI Taxonomy" id="2528004"/>
    <lineage>
        <taxon>Bacteria</taxon>
        <taxon>Pseudomonadati</taxon>
        <taxon>Planctomycetota</taxon>
        <taxon>Planctomycetia</taxon>
        <taxon>Pirellulales</taxon>
        <taxon>Pirellulaceae</taxon>
        <taxon>Novipirellula</taxon>
    </lineage>
</organism>
<sequence>MSKDELRRNVETGLRETSGVGDSPITAVKRPVGIGTRSAF</sequence>
<reference evidence="2 3" key="1">
    <citation type="submission" date="2019-02" db="EMBL/GenBank/DDBJ databases">
        <title>Deep-cultivation of Planctomycetes and their phenomic and genomic characterization uncovers novel biology.</title>
        <authorList>
            <person name="Wiegand S."/>
            <person name="Jogler M."/>
            <person name="Boedeker C."/>
            <person name="Pinto D."/>
            <person name="Vollmers J."/>
            <person name="Rivas-Marin E."/>
            <person name="Kohn T."/>
            <person name="Peeters S.H."/>
            <person name="Heuer A."/>
            <person name="Rast P."/>
            <person name="Oberbeckmann S."/>
            <person name="Bunk B."/>
            <person name="Jeske O."/>
            <person name="Meyerdierks A."/>
            <person name="Storesund J.E."/>
            <person name="Kallscheuer N."/>
            <person name="Luecker S."/>
            <person name="Lage O.M."/>
            <person name="Pohl T."/>
            <person name="Merkel B.J."/>
            <person name="Hornburger P."/>
            <person name="Mueller R.-W."/>
            <person name="Bruemmer F."/>
            <person name="Labrenz M."/>
            <person name="Spormann A.M."/>
            <person name="Op Den Camp H."/>
            <person name="Overmann J."/>
            <person name="Amann R."/>
            <person name="Jetten M.S.M."/>
            <person name="Mascher T."/>
            <person name="Medema M.H."/>
            <person name="Devos D.P."/>
            <person name="Kaster A.-K."/>
            <person name="Ovreas L."/>
            <person name="Rohde M."/>
            <person name="Galperin M.Y."/>
            <person name="Jogler C."/>
        </authorList>
    </citation>
    <scope>NUCLEOTIDE SEQUENCE [LARGE SCALE GENOMIC DNA]</scope>
    <source>
        <strain evidence="2 3">Pla52o</strain>
    </source>
</reference>